<dbReference type="OrthoDB" id="9762009at2"/>
<evidence type="ECO:0000256" key="12">
    <source>
        <dbReference type="NCBIfam" id="TIGR04265"/>
    </source>
</evidence>
<reference evidence="16" key="1">
    <citation type="submission" date="2016-10" db="EMBL/GenBank/DDBJ databases">
        <authorList>
            <person name="Varghese N."/>
            <person name="Submissions S."/>
        </authorList>
    </citation>
    <scope>NUCLEOTIDE SEQUENCE [LARGE SCALE GENOMIC DNA]</scope>
    <source>
        <strain evidence="16">CGMCC 4.6856</strain>
    </source>
</reference>
<feature type="transmembrane region" description="Helical" evidence="13">
    <location>
        <begin position="39"/>
        <end position="59"/>
    </location>
</feature>
<keyword evidence="10" id="KW-0594">Phospholipid biosynthesis</keyword>
<keyword evidence="3" id="KW-0444">Lipid biosynthesis</keyword>
<evidence type="ECO:0000256" key="5">
    <source>
        <dbReference type="ARBA" id="ARBA00022692"/>
    </source>
</evidence>
<evidence type="ECO:0000256" key="6">
    <source>
        <dbReference type="ARBA" id="ARBA00022737"/>
    </source>
</evidence>
<evidence type="ECO:0000313" key="16">
    <source>
        <dbReference type="Proteomes" id="UP000198504"/>
    </source>
</evidence>
<gene>
    <name evidence="15" type="ORF">SAMN05421756_101352</name>
</gene>
<dbReference type="PROSITE" id="PS50035">
    <property type="entry name" value="PLD"/>
    <property type="match status" value="2"/>
</dbReference>
<evidence type="ECO:0000256" key="9">
    <source>
        <dbReference type="ARBA" id="ARBA00023136"/>
    </source>
</evidence>
<dbReference type="SUPFAM" id="SSF56024">
    <property type="entry name" value="Phospholipase D/nuclease"/>
    <property type="match status" value="2"/>
</dbReference>
<accession>A0A1H8ZT75</accession>
<keyword evidence="5 13" id="KW-0812">Transmembrane</keyword>
<dbReference type="InterPro" id="IPR001736">
    <property type="entry name" value="PLipase_D/transphosphatidylase"/>
</dbReference>
<dbReference type="PANTHER" id="PTHR21248:SF22">
    <property type="entry name" value="PHOSPHOLIPASE D"/>
    <property type="match status" value="1"/>
</dbReference>
<keyword evidence="6" id="KW-0677">Repeat</keyword>
<sequence>MFDLLSGFSGTGLLVGLEIALILVALVITPRNRPPSSALAWVLLMALIPLLGIVLFFLIGSPRLPQSRREKQQNMDTLIEEAARAVGPVRPGEDAPAWFPSVSTLVDRVGAMPLLQDNDARMVMGFEEQLRTLVAAVDGAERYVHSEFYITIRDATTEPFFAALEKAVARGVTVRLLLDHMGTRPYPGYRKTLKALTAMGVVWHLMLPVQPLKGRWQRPDLRNHRKLMVVDGDVAYVGSLNMIDPSYDKRGNKRRGLQWVDELCEVHGPVVHEVDALFVTDWYCETDELLDSSREQASDAQRSGELLAQVAPSGPAYDQENNLALFNSLLYHAERRISITSPYFVPDESLLASITTAARRGVDLELFVGEIGDQFMVFHAQHSYYSELLAAGVKIYLYPKPHILHSKHVSIDDQVAVIGSSNMDIRSFQLDLEVMLMVCGRTFVDQVKAVEDEYRRLSRRLDQGAWEQRGFWRSVIDNLMRLTSAVQ</sequence>
<proteinExistence type="predicted"/>
<feature type="domain" description="PLD phosphodiesterase" evidence="14">
    <location>
        <begin position="400"/>
        <end position="427"/>
    </location>
</feature>
<dbReference type="Proteomes" id="UP000198504">
    <property type="component" value="Unassembled WGS sequence"/>
</dbReference>
<organism evidence="15 16">
    <name type="scientific">Microlunatus flavus</name>
    <dbReference type="NCBI Taxonomy" id="1036181"/>
    <lineage>
        <taxon>Bacteria</taxon>
        <taxon>Bacillati</taxon>
        <taxon>Actinomycetota</taxon>
        <taxon>Actinomycetes</taxon>
        <taxon>Propionibacteriales</taxon>
        <taxon>Propionibacteriaceae</taxon>
        <taxon>Microlunatus</taxon>
    </lineage>
</organism>
<evidence type="ECO:0000256" key="10">
    <source>
        <dbReference type="ARBA" id="ARBA00023209"/>
    </source>
</evidence>
<keyword evidence="11" id="KW-1208">Phospholipid metabolism</keyword>
<dbReference type="EC" id="2.7.8.-" evidence="12"/>
<dbReference type="InterPro" id="IPR027379">
    <property type="entry name" value="CLS_N"/>
</dbReference>
<evidence type="ECO:0000256" key="7">
    <source>
        <dbReference type="ARBA" id="ARBA00022989"/>
    </source>
</evidence>
<dbReference type="InterPro" id="IPR025202">
    <property type="entry name" value="PLD-like_dom"/>
</dbReference>
<evidence type="ECO:0000256" key="11">
    <source>
        <dbReference type="ARBA" id="ARBA00023264"/>
    </source>
</evidence>
<comment type="subcellular location">
    <subcellularLocation>
        <location evidence="1">Cell membrane</location>
        <topology evidence="1">Multi-pass membrane protein</topology>
    </subcellularLocation>
</comment>
<keyword evidence="4" id="KW-0808">Transferase</keyword>
<evidence type="ECO:0000313" key="15">
    <source>
        <dbReference type="EMBL" id="SEP67564.1"/>
    </source>
</evidence>
<evidence type="ECO:0000256" key="2">
    <source>
        <dbReference type="ARBA" id="ARBA00022475"/>
    </source>
</evidence>
<dbReference type="Gene3D" id="3.30.870.10">
    <property type="entry name" value="Endonuclease Chain A"/>
    <property type="match status" value="2"/>
</dbReference>
<evidence type="ECO:0000256" key="1">
    <source>
        <dbReference type="ARBA" id="ARBA00004651"/>
    </source>
</evidence>
<keyword evidence="16" id="KW-1185">Reference proteome</keyword>
<dbReference type="InterPro" id="IPR022924">
    <property type="entry name" value="Cardiolipin_synthase"/>
</dbReference>
<feature type="transmembrane region" description="Helical" evidence="13">
    <location>
        <begin position="6"/>
        <end position="27"/>
    </location>
</feature>
<dbReference type="RefSeq" id="WP_091177395.1">
    <property type="nucleotide sequence ID" value="NZ_FOFA01000001.1"/>
</dbReference>
<dbReference type="STRING" id="1036181.SAMN05421756_101352"/>
<keyword evidence="2" id="KW-1003">Cell membrane</keyword>
<feature type="domain" description="PLD phosphodiesterase" evidence="14">
    <location>
        <begin position="219"/>
        <end position="246"/>
    </location>
</feature>
<dbReference type="GO" id="GO:0032049">
    <property type="term" value="P:cardiolipin biosynthetic process"/>
    <property type="evidence" value="ECO:0007669"/>
    <property type="project" value="UniProtKB-UniRule"/>
</dbReference>
<evidence type="ECO:0000256" key="4">
    <source>
        <dbReference type="ARBA" id="ARBA00022679"/>
    </source>
</evidence>
<dbReference type="Pfam" id="PF13396">
    <property type="entry name" value="PLDc_N"/>
    <property type="match status" value="1"/>
</dbReference>
<keyword evidence="8" id="KW-0443">Lipid metabolism</keyword>
<dbReference type="AlphaFoldDB" id="A0A1H8ZT75"/>
<dbReference type="GO" id="GO:0008808">
    <property type="term" value="F:cardiolipin synthase activity"/>
    <property type="evidence" value="ECO:0007669"/>
    <property type="project" value="UniProtKB-UniRule"/>
</dbReference>
<evidence type="ECO:0000259" key="14">
    <source>
        <dbReference type="PROSITE" id="PS50035"/>
    </source>
</evidence>
<keyword evidence="9 13" id="KW-0472">Membrane</keyword>
<dbReference type="EMBL" id="FOFA01000001">
    <property type="protein sequence ID" value="SEP67564.1"/>
    <property type="molecule type" value="Genomic_DNA"/>
</dbReference>
<evidence type="ECO:0000256" key="13">
    <source>
        <dbReference type="SAM" id="Phobius"/>
    </source>
</evidence>
<dbReference type="GO" id="GO:0005886">
    <property type="term" value="C:plasma membrane"/>
    <property type="evidence" value="ECO:0007669"/>
    <property type="project" value="UniProtKB-SubCell"/>
</dbReference>
<dbReference type="SMART" id="SM00155">
    <property type="entry name" value="PLDc"/>
    <property type="match status" value="2"/>
</dbReference>
<evidence type="ECO:0000256" key="8">
    <source>
        <dbReference type="ARBA" id="ARBA00023098"/>
    </source>
</evidence>
<dbReference type="NCBIfam" id="TIGR04265">
    <property type="entry name" value="bac_cardiolipin"/>
    <property type="match status" value="1"/>
</dbReference>
<name>A0A1H8ZT75_9ACTN</name>
<protein>
    <recommendedName>
        <fullName evidence="12">Cardiolipin synthase</fullName>
        <ecNumber evidence="12">2.7.8.-</ecNumber>
    </recommendedName>
</protein>
<dbReference type="PANTHER" id="PTHR21248">
    <property type="entry name" value="CARDIOLIPIN SYNTHASE"/>
    <property type="match status" value="1"/>
</dbReference>
<keyword evidence="7 13" id="KW-1133">Transmembrane helix</keyword>
<dbReference type="Pfam" id="PF13091">
    <property type="entry name" value="PLDc_2"/>
    <property type="match status" value="2"/>
</dbReference>
<evidence type="ECO:0000256" key="3">
    <source>
        <dbReference type="ARBA" id="ARBA00022516"/>
    </source>
</evidence>